<name>A0ABR0J875_9EURO</name>
<gene>
    <name evidence="1" type="ORF">LTR69_007173</name>
</gene>
<dbReference type="EMBL" id="JAVRRF010000015">
    <property type="protein sequence ID" value="KAK5058175.1"/>
    <property type="molecule type" value="Genomic_DNA"/>
</dbReference>
<accession>A0ABR0J875</accession>
<sequence length="93" mass="10372">MPQLLRQNPKDLVPYLNRSSLKVSEDLVSFQLHVDEIQAPPNPEAPRMIKLLDFVMVDSSGPQPCQDAVFSLARHAIIRVDHSSSTGQSPPLR</sequence>
<organism evidence="1 2">
    <name type="scientific">Exophiala sideris</name>
    <dbReference type="NCBI Taxonomy" id="1016849"/>
    <lineage>
        <taxon>Eukaryota</taxon>
        <taxon>Fungi</taxon>
        <taxon>Dikarya</taxon>
        <taxon>Ascomycota</taxon>
        <taxon>Pezizomycotina</taxon>
        <taxon>Eurotiomycetes</taxon>
        <taxon>Chaetothyriomycetidae</taxon>
        <taxon>Chaetothyriales</taxon>
        <taxon>Herpotrichiellaceae</taxon>
        <taxon>Exophiala</taxon>
    </lineage>
</organism>
<protein>
    <submittedName>
        <fullName evidence="1">Uncharacterized protein</fullName>
    </submittedName>
</protein>
<proteinExistence type="predicted"/>
<comment type="caution">
    <text evidence="1">The sequence shown here is derived from an EMBL/GenBank/DDBJ whole genome shotgun (WGS) entry which is preliminary data.</text>
</comment>
<evidence type="ECO:0000313" key="1">
    <source>
        <dbReference type="EMBL" id="KAK5058175.1"/>
    </source>
</evidence>
<keyword evidence="2" id="KW-1185">Reference proteome</keyword>
<evidence type="ECO:0000313" key="2">
    <source>
        <dbReference type="Proteomes" id="UP001345691"/>
    </source>
</evidence>
<dbReference type="Proteomes" id="UP001345691">
    <property type="component" value="Unassembled WGS sequence"/>
</dbReference>
<reference evidence="1 2" key="1">
    <citation type="submission" date="2023-08" db="EMBL/GenBank/DDBJ databases">
        <title>Black Yeasts Isolated from many extreme environments.</title>
        <authorList>
            <person name="Coleine C."/>
            <person name="Stajich J.E."/>
            <person name="Selbmann L."/>
        </authorList>
    </citation>
    <scope>NUCLEOTIDE SEQUENCE [LARGE SCALE GENOMIC DNA]</scope>
    <source>
        <strain evidence="1 2">CCFEE 6328</strain>
    </source>
</reference>